<dbReference type="EMBL" id="AP022606">
    <property type="protein sequence ID" value="BBZ11588.1"/>
    <property type="molecule type" value="Genomic_DNA"/>
</dbReference>
<reference evidence="1 4" key="2">
    <citation type="journal article" date="2019" name="Emerg. Microbes Infect.">
        <title>Comprehensive subspecies identification of 175 nontuberculous mycobacteria species based on 7547 genomic profiles.</title>
        <authorList>
            <person name="Matsumoto Y."/>
            <person name="Kinjo T."/>
            <person name="Motooka D."/>
            <person name="Nabeya D."/>
            <person name="Jung N."/>
            <person name="Uechi K."/>
            <person name="Horii T."/>
            <person name="Iida T."/>
            <person name="Fujita J."/>
            <person name="Nakamura S."/>
        </authorList>
    </citation>
    <scope>NUCLEOTIDE SEQUENCE [LARGE SCALE GENOMIC DNA]</scope>
    <source>
        <strain evidence="1 4">JCM 12687</strain>
    </source>
</reference>
<evidence type="ECO:0000313" key="2">
    <source>
        <dbReference type="EMBL" id="ORA33619.1"/>
    </source>
</evidence>
<gene>
    <name evidence="2" type="ORF">BST20_22405</name>
    <name evidence="1" type="ORF">MBRA_17830</name>
</gene>
<accession>A0A7I7W731</accession>
<evidence type="ECO:0000313" key="3">
    <source>
        <dbReference type="Proteomes" id="UP000192441"/>
    </source>
</evidence>
<name>A0A7I7W731_9MYCO</name>
<proteinExistence type="predicted"/>
<reference evidence="1" key="3">
    <citation type="submission" date="2020-02" db="EMBL/GenBank/DDBJ databases">
        <authorList>
            <person name="Matsumoto Y."/>
            <person name="Motooka D."/>
            <person name="Nakamura S."/>
        </authorList>
    </citation>
    <scope>NUCLEOTIDE SEQUENCE</scope>
    <source>
        <strain evidence="1">JCM 12687</strain>
    </source>
</reference>
<sequence>MTSLIDDVQIVDIERDQAFKRFDQVCQRELHISGHEFVENYLNGAYRGVDVDSVQGLSKVLSILPFAGI</sequence>
<evidence type="ECO:0000313" key="4">
    <source>
        <dbReference type="Proteomes" id="UP000467379"/>
    </source>
</evidence>
<reference evidence="2 3" key="1">
    <citation type="submission" date="2016-12" db="EMBL/GenBank/DDBJ databases">
        <title>The new phylogeny of genus Mycobacterium.</title>
        <authorList>
            <person name="Tortoli E."/>
            <person name="Trovato A."/>
            <person name="Cirillo D.M."/>
        </authorList>
    </citation>
    <scope>NUCLEOTIDE SEQUENCE [LARGE SCALE GENOMIC DNA]</scope>
    <source>
        <strain evidence="2 3">DSM 44624</strain>
    </source>
</reference>
<dbReference type="Proteomes" id="UP000467379">
    <property type="component" value="Chromosome"/>
</dbReference>
<dbReference type="RefSeq" id="WP_083133600.1">
    <property type="nucleotide sequence ID" value="NZ_AP022606.1"/>
</dbReference>
<keyword evidence="4" id="KW-1185">Reference proteome</keyword>
<evidence type="ECO:0000313" key="1">
    <source>
        <dbReference type="EMBL" id="BBZ11588.1"/>
    </source>
</evidence>
<dbReference type="Proteomes" id="UP000192441">
    <property type="component" value="Unassembled WGS sequence"/>
</dbReference>
<dbReference type="OrthoDB" id="3699922at2"/>
<protein>
    <submittedName>
        <fullName evidence="2">Uncharacterized protein</fullName>
    </submittedName>
</protein>
<dbReference type="AlphaFoldDB" id="A0A7I7W731"/>
<organism evidence="2 3">
    <name type="scientific">Mycobacterium branderi</name>
    <dbReference type="NCBI Taxonomy" id="43348"/>
    <lineage>
        <taxon>Bacteria</taxon>
        <taxon>Bacillati</taxon>
        <taxon>Actinomycetota</taxon>
        <taxon>Actinomycetes</taxon>
        <taxon>Mycobacteriales</taxon>
        <taxon>Mycobacteriaceae</taxon>
        <taxon>Mycobacterium</taxon>
    </lineage>
</organism>
<dbReference type="EMBL" id="MVHM01000018">
    <property type="protein sequence ID" value="ORA33619.1"/>
    <property type="molecule type" value="Genomic_DNA"/>
</dbReference>